<evidence type="ECO:0000256" key="1">
    <source>
        <dbReference type="ARBA" id="ARBA00022448"/>
    </source>
</evidence>
<keyword evidence="2" id="KW-0472">Membrane</keyword>
<sequence>MSILKNLFIAASSIVIVALLYVLWTETQQKSSKAAPSKSAPAIAHSKTTHPVHESDLNIIELSPEAVKRLALEFATLEVRSMPRSRPYGAEVVLPTDASVIVSAPLAGTLRESPGREFPEVGQSVRDGEPLLELLPLLTPELSVLTHSERIRVAESKLAVAQAQIDATGQLQQAKVQSEATQIAFARAQRLFKSGVGTKQAVDDAQAQFESASEAFTAAQARKALVDDINLDAEAGTLQPIPIDSPLQGIVRSTLVQTGQMIAAGAALFEIMNDRVMWIRVSLYVGELDELSTSQPARLTLLDGVHSEQDTIAQPIAAPPTATPLSAAVDLYYEVANDNHHFRPGQRVAAHLPIIGEAETKTVPWSAVIHDIYGGQWVYEQVEPLKFVRRRVEVGWVEEGRAALLRGPAVGAQVVTAGAAELMGTEFGFAK</sequence>
<dbReference type="Gene3D" id="1.10.287.470">
    <property type="entry name" value="Helix hairpin bin"/>
    <property type="match status" value="1"/>
</dbReference>
<gene>
    <name evidence="3" type="ORF">CA54_58750</name>
</gene>
<dbReference type="InterPro" id="IPR051909">
    <property type="entry name" value="MFP_Cation_Efflux"/>
</dbReference>
<dbReference type="GO" id="GO:0060003">
    <property type="term" value="P:copper ion export"/>
    <property type="evidence" value="ECO:0007669"/>
    <property type="project" value="TreeGrafter"/>
</dbReference>
<name>A0A5C6B092_9PLAN</name>
<evidence type="ECO:0000256" key="2">
    <source>
        <dbReference type="SAM" id="Phobius"/>
    </source>
</evidence>
<dbReference type="OrthoDB" id="5503043at2"/>
<dbReference type="GO" id="GO:0015679">
    <property type="term" value="P:plasma membrane copper ion transport"/>
    <property type="evidence" value="ECO:0007669"/>
    <property type="project" value="TreeGrafter"/>
</dbReference>
<keyword evidence="1" id="KW-0813">Transport</keyword>
<dbReference type="GO" id="GO:0030313">
    <property type="term" value="C:cell envelope"/>
    <property type="evidence" value="ECO:0007669"/>
    <property type="project" value="TreeGrafter"/>
</dbReference>
<protein>
    <submittedName>
        <fullName evidence="3">Macrolide transporter subunit MacA</fullName>
    </submittedName>
</protein>
<dbReference type="PANTHER" id="PTHR30097">
    <property type="entry name" value="CATION EFFLUX SYSTEM PROTEIN CUSB"/>
    <property type="match status" value="1"/>
</dbReference>
<evidence type="ECO:0000313" key="4">
    <source>
        <dbReference type="Proteomes" id="UP000320735"/>
    </source>
</evidence>
<dbReference type="RefSeq" id="WP_146374285.1">
    <property type="nucleotide sequence ID" value="NZ_SJPP01000004.1"/>
</dbReference>
<keyword evidence="2" id="KW-0812">Transmembrane</keyword>
<dbReference type="Gene3D" id="2.40.420.20">
    <property type="match status" value="1"/>
</dbReference>
<organism evidence="3 4">
    <name type="scientific">Symmachiella macrocystis</name>
    <dbReference type="NCBI Taxonomy" id="2527985"/>
    <lineage>
        <taxon>Bacteria</taxon>
        <taxon>Pseudomonadati</taxon>
        <taxon>Planctomycetota</taxon>
        <taxon>Planctomycetia</taxon>
        <taxon>Planctomycetales</taxon>
        <taxon>Planctomycetaceae</taxon>
        <taxon>Symmachiella</taxon>
    </lineage>
</organism>
<keyword evidence="2" id="KW-1133">Transmembrane helix</keyword>
<comment type="caution">
    <text evidence="3">The sequence shown here is derived from an EMBL/GenBank/DDBJ whole genome shotgun (WGS) entry which is preliminary data.</text>
</comment>
<evidence type="ECO:0000313" key="3">
    <source>
        <dbReference type="EMBL" id="TWU05187.1"/>
    </source>
</evidence>
<dbReference type="Gene3D" id="2.40.30.170">
    <property type="match status" value="1"/>
</dbReference>
<keyword evidence="4" id="KW-1185">Reference proteome</keyword>
<feature type="transmembrane region" description="Helical" evidence="2">
    <location>
        <begin position="7"/>
        <end position="24"/>
    </location>
</feature>
<dbReference type="Proteomes" id="UP000320735">
    <property type="component" value="Unassembled WGS sequence"/>
</dbReference>
<reference evidence="3 4" key="1">
    <citation type="submission" date="2019-02" db="EMBL/GenBank/DDBJ databases">
        <title>Deep-cultivation of Planctomycetes and their phenomic and genomic characterization uncovers novel biology.</title>
        <authorList>
            <person name="Wiegand S."/>
            <person name="Jogler M."/>
            <person name="Boedeker C."/>
            <person name="Pinto D."/>
            <person name="Vollmers J."/>
            <person name="Rivas-Marin E."/>
            <person name="Kohn T."/>
            <person name="Peeters S.H."/>
            <person name="Heuer A."/>
            <person name="Rast P."/>
            <person name="Oberbeckmann S."/>
            <person name="Bunk B."/>
            <person name="Jeske O."/>
            <person name="Meyerdierks A."/>
            <person name="Storesund J.E."/>
            <person name="Kallscheuer N."/>
            <person name="Luecker S."/>
            <person name="Lage O.M."/>
            <person name="Pohl T."/>
            <person name="Merkel B.J."/>
            <person name="Hornburger P."/>
            <person name="Mueller R.-W."/>
            <person name="Bruemmer F."/>
            <person name="Labrenz M."/>
            <person name="Spormann A.M."/>
            <person name="Op Den Camp H."/>
            <person name="Overmann J."/>
            <person name="Amann R."/>
            <person name="Jetten M.S.M."/>
            <person name="Mascher T."/>
            <person name="Medema M.H."/>
            <person name="Devos D.P."/>
            <person name="Kaster A.-K."/>
            <person name="Ovreas L."/>
            <person name="Rohde M."/>
            <person name="Galperin M.Y."/>
            <person name="Jogler C."/>
        </authorList>
    </citation>
    <scope>NUCLEOTIDE SEQUENCE [LARGE SCALE GENOMIC DNA]</scope>
    <source>
        <strain evidence="3 4">CA54</strain>
    </source>
</reference>
<dbReference type="EMBL" id="SJPP01000004">
    <property type="protein sequence ID" value="TWU05187.1"/>
    <property type="molecule type" value="Genomic_DNA"/>
</dbReference>
<dbReference type="SUPFAM" id="SSF111369">
    <property type="entry name" value="HlyD-like secretion proteins"/>
    <property type="match status" value="1"/>
</dbReference>
<dbReference type="PANTHER" id="PTHR30097:SF4">
    <property type="entry name" value="SLR6042 PROTEIN"/>
    <property type="match status" value="1"/>
</dbReference>
<accession>A0A5C6B092</accession>
<proteinExistence type="predicted"/>
<dbReference type="Gene3D" id="2.40.50.100">
    <property type="match status" value="1"/>
</dbReference>
<dbReference type="AlphaFoldDB" id="A0A5C6B092"/>